<evidence type="ECO:0000259" key="2">
    <source>
        <dbReference type="PROSITE" id="PS50983"/>
    </source>
</evidence>
<dbReference type="PANTHER" id="PTHR30535:SF34">
    <property type="entry name" value="MOLYBDATE-BINDING PROTEIN MOLA"/>
    <property type="match status" value="1"/>
</dbReference>
<gene>
    <name evidence="3" type="ORF">QO034_16555</name>
</gene>
<proteinExistence type="predicted"/>
<feature type="chain" id="PRO_5045962096" evidence="1">
    <location>
        <begin position="21"/>
        <end position="278"/>
    </location>
</feature>
<dbReference type="Pfam" id="PF01497">
    <property type="entry name" value="Peripla_BP_2"/>
    <property type="match status" value="1"/>
</dbReference>
<reference evidence="3 4" key="1">
    <citation type="submission" date="2023-05" db="EMBL/GenBank/DDBJ databases">
        <title>Sedimentitalea sp. nov. JM2-8.</title>
        <authorList>
            <person name="Huang J."/>
        </authorList>
    </citation>
    <scope>NUCLEOTIDE SEQUENCE [LARGE SCALE GENOMIC DNA]</scope>
    <source>
        <strain evidence="3 4">JM2-8</strain>
    </source>
</reference>
<evidence type="ECO:0000313" key="4">
    <source>
        <dbReference type="Proteomes" id="UP001227126"/>
    </source>
</evidence>
<keyword evidence="4" id="KW-1185">Reference proteome</keyword>
<dbReference type="PROSITE" id="PS50983">
    <property type="entry name" value="FE_B12_PBP"/>
    <property type="match status" value="1"/>
</dbReference>
<dbReference type="Gene3D" id="3.40.50.1980">
    <property type="entry name" value="Nitrogenase molybdenum iron protein domain"/>
    <property type="match status" value="2"/>
</dbReference>
<feature type="domain" description="Fe/B12 periplasmic-binding" evidence="2">
    <location>
        <begin position="26"/>
        <end position="277"/>
    </location>
</feature>
<keyword evidence="1" id="KW-0732">Signal</keyword>
<sequence length="278" mass="29977">MLRGLAWAAALIWPWAGAHADPSPARVVSINLCTDQLAMLIADTGQLVSVSHLATDPRSSAMVEQARAYPANSGLAEEIYLMQPDLVLAGEYGANATVDMLRRLDVPVLRFEQAYSLDDVRARMIQMGEVLGRQDRAAELVDRFDARLGDFQAEIAARPRAALYYANGYTLGDKSLAGQILTRAGFDNVAADIGYEGGGVLPLELLAMNIPDAVVTGQPYPGASRSEEIMDHPVVSVLRRQSATASVTDSDWVCGTPFVLDAVSQMTDLRQSLTADRP</sequence>
<dbReference type="Proteomes" id="UP001227126">
    <property type="component" value="Unassembled WGS sequence"/>
</dbReference>
<dbReference type="SUPFAM" id="SSF53807">
    <property type="entry name" value="Helical backbone' metal receptor"/>
    <property type="match status" value="1"/>
</dbReference>
<evidence type="ECO:0000256" key="1">
    <source>
        <dbReference type="SAM" id="SignalP"/>
    </source>
</evidence>
<dbReference type="InterPro" id="IPR002491">
    <property type="entry name" value="ABC_transptr_periplasmic_BD"/>
</dbReference>
<protein>
    <submittedName>
        <fullName evidence="3">ABC transporter substrate-binding protein</fullName>
    </submittedName>
</protein>
<dbReference type="InterPro" id="IPR050902">
    <property type="entry name" value="ABC_Transporter_SBP"/>
</dbReference>
<dbReference type="PANTHER" id="PTHR30535">
    <property type="entry name" value="VITAMIN B12-BINDING PROTEIN"/>
    <property type="match status" value="1"/>
</dbReference>
<name>A0ABT7FHT8_9RHOB</name>
<evidence type="ECO:0000313" key="3">
    <source>
        <dbReference type="EMBL" id="MDK3074704.1"/>
    </source>
</evidence>
<dbReference type="RefSeq" id="WP_284486634.1">
    <property type="nucleotide sequence ID" value="NZ_JASNJE010000023.1"/>
</dbReference>
<feature type="signal peptide" evidence="1">
    <location>
        <begin position="1"/>
        <end position="20"/>
    </location>
</feature>
<dbReference type="EMBL" id="JASNJE010000023">
    <property type="protein sequence ID" value="MDK3074704.1"/>
    <property type="molecule type" value="Genomic_DNA"/>
</dbReference>
<accession>A0ABT7FHT8</accession>
<organism evidence="3 4">
    <name type="scientific">Sedimentitalea xiamensis</name>
    <dbReference type="NCBI Taxonomy" id="3050037"/>
    <lineage>
        <taxon>Bacteria</taxon>
        <taxon>Pseudomonadati</taxon>
        <taxon>Pseudomonadota</taxon>
        <taxon>Alphaproteobacteria</taxon>
        <taxon>Rhodobacterales</taxon>
        <taxon>Paracoccaceae</taxon>
        <taxon>Sedimentitalea</taxon>
    </lineage>
</organism>
<comment type="caution">
    <text evidence="3">The sequence shown here is derived from an EMBL/GenBank/DDBJ whole genome shotgun (WGS) entry which is preliminary data.</text>
</comment>